<organism evidence="2 3">
    <name type="scientific">Paragonimus heterotremus</name>
    <dbReference type="NCBI Taxonomy" id="100268"/>
    <lineage>
        <taxon>Eukaryota</taxon>
        <taxon>Metazoa</taxon>
        <taxon>Spiralia</taxon>
        <taxon>Lophotrochozoa</taxon>
        <taxon>Platyhelminthes</taxon>
        <taxon>Trematoda</taxon>
        <taxon>Digenea</taxon>
        <taxon>Plagiorchiida</taxon>
        <taxon>Troglotremata</taxon>
        <taxon>Troglotrematidae</taxon>
        <taxon>Paragonimus</taxon>
    </lineage>
</organism>
<dbReference type="GO" id="GO:0005085">
    <property type="term" value="F:guanyl-nucleotide exchange factor activity"/>
    <property type="evidence" value="ECO:0007669"/>
    <property type="project" value="InterPro"/>
</dbReference>
<dbReference type="GO" id="GO:0032012">
    <property type="term" value="P:regulation of ARF protein signal transduction"/>
    <property type="evidence" value="ECO:0007669"/>
    <property type="project" value="InterPro"/>
</dbReference>
<reference evidence="2" key="1">
    <citation type="submission" date="2019-05" db="EMBL/GenBank/DDBJ databases">
        <title>Annotation for the trematode Paragonimus heterotremus.</title>
        <authorList>
            <person name="Choi Y.-J."/>
        </authorList>
    </citation>
    <scope>NUCLEOTIDE SEQUENCE</scope>
    <source>
        <strain evidence="2">LC</strain>
    </source>
</reference>
<accession>A0A8J4SIR8</accession>
<keyword evidence="3" id="KW-1185">Reference proteome</keyword>
<dbReference type="Proteomes" id="UP000748531">
    <property type="component" value="Unassembled WGS sequence"/>
</dbReference>
<protein>
    <submittedName>
        <fullName evidence="2">F box only protein 8</fullName>
    </submittedName>
</protein>
<dbReference type="OrthoDB" id="430364at2759"/>
<dbReference type="InterPro" id="IPR000904">
    <property type="entry name" value="Sec7_dom"/>
</dbReference>
<evidence type="ECO:0000259" key="1">
    <source>
        <dbReference type="PROSITE" id="PS50190"/>
    </source>
</evidence>
<dbReference type="Pfam" id="PF01369">
    <property type="entry name" value="Sec7"/>
    <property type="match status" value="1"/>
</dbReference>
<name>A0A8J4SIR8_9TREM</name>
<dbReference type="SUPFAM" id="SSF48425">
    <property type="entry name" value="Sec7 domain"/>
    <property type="match status" value="1"/>
</dbReference>
<dbReference type="AlphaFoldDB" id="A0A8J4SIR8"/>
<comment type="caution">
    <text evidence="2">The sequence shown here is derived from an EMBL/GenBank/DDBJ whole genome shotgun (WGS) entry which is preliminary data.</text>
</comment>
<evidence type="ECO:0000313" key="2">
    <source>
        <dbReference type="EMBL" id="KAF5394620.1"/>
    </source>
</evidence>
<dbReference type="InterPro" id="IPR035999">
    <property type="entry name" value="Sec7_dom_sf"/>
</dbReference>
<sequence length="328" mass="37978">MGQFLSIISSTENRVQSAYVARSGLSDRRLNRRFDPTPYSPKQNTWHFCRSKFTAQGTSLKRSLKLECYGSLLSSLRLARSGFRRPSLAAVCLMLYCSSNFRLCHRTWSFCSIYEKGLPPEWTYKQLYLRLDEARLTFNADAFEGMRYMLKFDLLSDDFDDLVAFFHTAVGLDPVQKRRFLLTRPLVFDRLINLKDFKGHFLPNALRRLFEEFPAPLTDSSPLDFVSLLVSKFSDRYVRCNPSLGMSKDEVYMLCFSLIMLSVDLWCPHVKNKMSKREFIRNTRHVTRAASDEYLGGLYDNVYMVGHVVLGHLAGPLIRHPDIRNALT</sequence>
<dbReference type="PANTHER" id="PTHR10663:SF372">
    <property type="entry name" value="F-BOX ONLY PROTEIN 8"/>
    <property type="match status" value="1"/>
</dbReference>
<dbReference type="SMART" id="SM00222">
    <property type="entry name" value="Sec7"/>
    <property type="match status" value="1"/>
</dbReference>
<gene>
    <name evidence="2" type="ORF">PHET_10873</name>
</gene>
<evidence type="ECO:0000313" key="3">
    <source>
        <dbReference type="Proteomes" id="UP000748531"/>
    </source>
</evidence>
<dbReference type="Gene3D" id="1.10.1000.11">
    <property type="entry name" value="Arf Nucleotide-binding Site Opener,domain 2"/>
    <property type="match status" value="1"/>
</dbReference>
<dbReference type="PANTHER" id="PTHR10663">
    <property type="entry name" value="GUANYL-NUCLEOTIDE EXCHANGE FACTOR"/>
    <property type="match status" value="1"/>
</dbReference>
<feature type="domain" description="SEC7" evidence="1">
    <location>
        <begin position="120"/>
        <end position="305"/>
    </location>
</feature>
<proteinExistence type="predicted"/>
<dbReference type="EMBL" id="LUCH01018019">
    <property type="protein sequence ID" value="KAF5394620.1"/>
    <property type="molecule type" value="Genomic_DNA"/>
</dbReference>
<dbReference type="PROSITE" id="PS50190">
    <property type="entry name" value="SEC7"/>
    <property type="match status" value="1"/>
</dbReference>
<dbReference type="InterPro" id="IPR023394">
    <property type="entry name" value="Sec7_C_sf"/>
</dbReference>